<evidence type="ECO:0000313" key="4">
    <source>
        <dbReference type="Proteomes" id="UP000308730"/>
    </source>
</evidence>
<dbReference type="OrthoDB" id="331263at2759"/>
<proteinExistence type="predicted"/>
<keyword evidence="1" id="KW-0472">Membrane</keyword>
<evidence type="ECO:0000313" key="3">
    <source>
        <dbReference type="EMBL" id="THH31595.1"/>
    </source>
</evidence>
<accession>A0A4S4MZZ5</accession>
<gene>
    <name evidence="3" type="ORF">EUX98_g2584</name>
</gene>
<dbReference type="Proteomes" id="UP000308730">
    <property type="component" value="Unassembled WGS sequence"/>
</dbReference>
<dbReference type="Pfam" id="PF04113">
    <property type="entry name" value="Gpi16"/>
    <property type="match status" value="2"/>
</dbReference>
<protein>
    <recommendedName>
        <fullName evidence="5">GPI transamidase component PIG-T</fullName>
    </recommendedName>
</protein>
<dbReference type="GO" id="GO:0042765">
    <property type="term" value="C:GPI-anchor transamidase complex"/>
    <property type="evidence" value="ECO:0007669"/>
    <property type="project" value="InterPro"/>
</dbReference>
<evidence type="ECO:0008006" key="5">
    <source>
        <dbReference type="Google" id="ProtNLM"/>
    </source>
</evidence>
<keyword evidence="4" id="KW-1185">Reference proteome</keyword>
<evidence type="ECO:0000256" key="1">
    <source>
        <dbReference type="SAM" id="Phobius"/>
    </source>
</evidence>
<feature type="transmembrane region" description="Helical" evidence="1">
    <location>
        <begin position="340"/>
        <end position="361"/>
    </location>
</feature>
<organism evidence="3 4">
    <name type="scientific">Antrodiella citrinella</name>
    <dbReference type="NCBI Taxonomy" id="2447956"/>
    <lineage>
        <taxon>Eukaryota</taxon>
        <taxon>Fungi</taxon>
        <taxon>Dikarya</taxon>
        <taxon>Basidiomycota</taxon>
        <taxon>Agaricomycotina</taxon>
        <taxon>Agaricomycetes</taxon>
        <taxon>Polyporales</taxon>
        <taxon>Steccherinaceae</taxon>
        <taxon>Antrodiella</taxon>
    </lineage>
</organism>
<keyword evidence="1" id="KW-0812">Transmembrane</keyword>
<dbReference type="GO" id="GO:0016255">
    <property type="term" value="P:attachment of GPI anchor to protein"/>
    <property type="evidence" value="ECO:0007669"/>
    <property type="project" value="InterPro"/>
</dbReference>
<dbReference type="InterPro" id="IPR007245">
    <property type="entry name" value="PIG-T"/>
</dbReference>
<dbReference type="EMBL" id="SGPM01000042">
    <property type="protein sequence ID" value="THH31595.1"/>
    <property type="molecule type" value="Genomic_DNA"/>
</dbReference>
<dbReference type="PANTHER" id="PTHR12959">
    <property type="entry name" value="GPI TRANSAMIDASE COMPONENT PIG-T-RELATED"/>
    <property type="match status" value="1"/>
</dbReference>
<keyword evidence="1" id="KW-1133">Transmembrane helix</keyword>
<comment type="caution">
    <text evidence="3">The sequence shown here is derived from an EMBL/GenBank/DDBJ whole genome shotgun (WGS) entry which is preliminary data.</text>
</comment>
<feature type="signal peptide" evidence="2">
    <location>
        <begin position="1"/>
        <end position="22"/>
    </location>
</feature>
<dbReference type="PANTHER" id="PTHR12959:SF11">
    <property type="entry name" value="GPI TRANSAMIDASE COMPONENT PIG-T"/>
    <property type="match status" value="1"/>
</dbReference>
<keyword evidence="2" id="KW-0732">Signal</keyword>
<name>A0A4S4MZZ5_9APHY</name>
<dbReference type="AlphaFoldDB" id="A0A4S4MZZ5"/>
<reference evidence="3 4" key="1">
    <citation type="submission" date="2019-02" db="EMBL/GenBank/DDBJ databases">
        <title>Genome sequencing of the rare red list fungi Antrodiella citrinella (Flaviporus citrinellus).</title>
        <authorList>
            <person name="Buettner E."/>
            <person name="Kellner H."/>
        </authorList>
    </citation>
    <scope>NUCLEOTIDE SEQUENCE [LARGE SCALE GENOMIC DNA]</scope>
    <source>
        <strain evidence="3 4">DSM 108506</strain>
    </source>
</reference>
<sequence>MLLGGYLKFGLILSLGTPFTLGRIFNEEFDETLALRPLLDGRLLSAFSFKTLLRGATPRDPGSLGVEDETQHYTLFPLALGQILREYAVTEMHMTLNAGKWDYDRWGFPEETGVGTGAELWAYMGNSTVISGAHAHETLLAAKPLDISMQWQEEFKFMHPLMPPSPPLTPISVQRTLKGSIQSQGRLSVVITNHLPITLQTSYLETMPWLLQFFLHSLQTFHNGVSRDDLVSIVSYTPPVPHLRPTLFQALLTLPPKGTLHLTMDVMKPFLRYTEHPPDAERGWDLPPAVFVPLISGSAEATNDTHRGNVAGLYSRNQSRRMYTSVLLVDLATPDFSMPYNVIIMSCTLIALIFGSVFNLLTRKFVVIRVNQDTKDAVAASDESK</sequence>
<evidence type="ECO:0000256" key="2">
    <source>
        <dbReference type="SAM" id="SignalP"/>
    </source>
</evidence>
<feature type="chain" id="PRO_5020997814" description="GPI transamidase component PIG-T" evidence="2">
    <location>
        <begin position="23"/>
        <end position="385"/>
    </location>
</feature>